<name>A0ABN1ZCB4_9MICO</name>
<evidence type="ECO:0000256" key="1">
    <source>
        <dbReference type="SAM" id="MobiDB-lite"/>
    </source>
</evidence>
<gene>
    <name evidence="3" type="ORF">GCM10009627_15720</name>
</gene>
<evidence type="ECO:0000313" key="3">
    <source>
        <dbReference type="EMBL" id="GAA1493226.1"/>
    </source>
</evidence>
<feature type="signal peptide" evidence="2">
    <location>
        <begin position="1"/>
        <end position="23"/>
    </location>
</feature>
<organism evidence="3 4">
    <name type="scientific">Curtobacterium herbarum</name>
    <dbReference type="NCBI Taxonomy" id="150122"/>
    <lineage>
        <taxon>Bacteria</taxon>
        <taxon>Bacillati</taxon>
        <taxon>Actinomycetota</taxon>
        <taxon>Actinomycetes</taxon>
        <taxon>Micrococcales</taxon>
        <taxon>Microbacteriaceae</taxon>
        <taxon>Curtobacterium</taxon>
    </lineage>
</organism>
<feature type="region of interest" description="Disordered" evidence="1">
    <location>
        <begin position="26"/>
        <end position="62"/>
    </location>
</feature>
<keyword evidence="4" id="KW-1185">Reference proteome</keyword>
<evidence type="ECO:0000256" key="2">
    <source>
        <dbReference type="SAM" id="SignalP"/>
    </source>
</evidence>
<proteinExistence type="predicted"/>
<dbReference type="PROSITE" id="PS51257">
    <property type="entry name" value="PROKAR_LIPOPROTEIN"/>
    <property type="match status" value="1"/>
</dbReference>
<evidence type="ECO:0008006" key="5">
    <source>
        <dbReference type="Google" id="ProtNLM"/>
    </source>
</evidence>
<protein>
    <recommendedName>
        <fullName evidence="5">Lipoprotein</fullName>
    </recommendedName>
</protein>
<accession>A0ABN1ZCB4</accession>
<keyword evidence="2" id="KW-0732">Signal</keyword>
<sequence length="169" mass="17400">MGNLRTVRTSVVVVAVLATTALAGCSAGDGTGTAPSPSRTPSAAAAADPEQATPEPVDMDQDDSAAATCGQISALETVAHNAHVGLSRGELTQAQFDALAASVRFGFEQLVTSDAKVSPAVDWAQRYLEQHPGPTIDDTTADWELRVRTIRTACTESGSNIVVSAKYGG</sequence>
<feature type="chain" id="PRO_5046254596" description="Lipoprotein" evidence="2">
    <location>
        <begin position="24"/>
        <end position="169"/>
    </location>
</feature>
<feature type="compositionally biased region" description="Low complexity" evidence="1">
    <location>
        <begin position="33"/>
        <end position="56"/>
    </location>
</feature>
<dbReference type="Proteomes" id="UP001501742">
    <property type="component" value="Unassembled WGS sequence"/>
</dbReference>
<reference evidence="3 4" key="1">
    <citation type="journal article" date="2019" name="Int. J. Syst. Evol. Microbiol.">
        <title>The Global Catalogue of Microorganisms (GCM) 10K type strain sequencing project: providing services to taxonomists for standard genome sequencing and annotation.</title>
        <authorList>
            <consortium name="The Broad Institute Genomics Platform"/>
            <consortium name="The Broad Institute Genome Sequencing Center for Infectious Disease"/>
            <person name="Wu L."/>
            <person name="Ma J."/>
        </authorList>
    </citation>
    <scope>NUCLEOTIDE SEQUENCE [LARGE SCALE GENOMIC DNA]</scope>
    <source>
        <strain evidence="3 4">JCM 12140</strain>
    </source>
</reference>
<comment type="caution">
    <text evidence="3">The sequence shown here is derived from an EMBL/GenBank/DDBJ whole genome shotgun (WGS) entry which is preliminary data.</text>
</comment>
<dbReference type="RefSeq" id="WP_204610490.1">
    <property type="nucleotide sequence ID" value="NZ_BAAAJX010000005.1"/>
</dbReference>
<evidence type="ECO:0000313" key="4">
    <source>
        <dbReference type="Proteomes" id="UP001501742"/>
    </source>
</evidence>
<dbReference type="EMBL" id="BAAAJX010000005">
    <property type="protein sequence ID" value="GAA1493226.1"/>
    <property type="molecule type" value="Genomic_DNA"/>
</dbReference>